<feature type="compositionally biased region" description="Low complexity" evidence="3">
    <location>
        <begin position="64"/>
        <end position="75"/>
    </location>
</feature>
<dbReference type="EMBL" id="BMAR01000002">
    <property type="protein sequence ID" value="GFR41567.1"/>
    <property type="molecule type" value="Genomic_DNA"/>
</dbReference>
<dbReference type="InterPro" id="IPR000608">
    <property type="entry name" value="UBC"/>
</dbReference>
<evidence type="ECO:0000313" key="6">
    <source>
        <dbReference type="Proteomes" id="UP001054857"/>
    </source>
</evidence>
<keyword evidence="6" id="KW-1185">Reference proteome</keyword>
<feature type="compositionally biased region" description="Gly residues" evidence="3">
    <location>
        <begin position="52"/>
        <end position="63"/>
    </location>
</feature>
<organism evidence="5 6">
    <name type="scientific">Astrephomene gubernaculifera</name>
    <dbReference type="NCBI Taxonomy" id="47775"/>
    <lineage>
        <taxon>Eukaryota</taxon>
        <taxon>Viridiplantae</taxon>
        <taxon>Chlorophyta</taxon>
        <taxon>core chlorophytes</taxon>
        <taxon>Chlorophyceae</taxon>
        <taxon>CS clade</taxon>
        <taxon>Chlamydomonadales</taxon>
        <taxon>Astrephomenaceae</taxon>
        <taxon>Astrephomene</taxon>
    </lineage>
</organism>
<keyword evidence="2" id="KW-0833">Ubl conjugation pathway</keyword>
<dbReference type="Gene3D" id="3.10.110.10">
    <property type="entry name" value="Ubiquitin Conjugating Enzyme"/>
    <property type="match status" value="1"/>
</dbReference>
<sequence length="398" mass="41533">LHALLALPGPRNNGNPALAAASVGADGQGAEEEDGRPSKRPRRGEQATVKTAGGGPPGGGDGGTAAAAAPGAGDPSLAARRSEYVASMRGLQFREVELMGEHYFRSEVDKAGAGAGGEVMRQRLKRVTGEISGLASGLPLEWDAAAFVAVDESRVDVLRALLIPSSDTPYANGAFLFDIFLPPAYPNVPPKVQFLTTGGGRVRFNPNLYAEGKVCLSLLGTWAGPSWDPAMSTVLQVLVSIHSMILVADPYYNEPGWERQAATQEGRRAARDYSNSQRYNTLAFSILPALRALEAAATAATGAAGGSSSAKANALAGGSTFIDVLRRHFTLKRPELLRQCDEWQAEITAAAAERASAAGGGGKSKGHAAYVPGQQSAEQLVTYTAQVVPQIKSLLAKL</sequence>
<dbReference type="GO" id="GO:0016740">
    <property type="term" value="F:transferase activity"/>
    <property type="evidence" value="ECO:0007669"/>
    <property type="project" value="UniProtKB-KW"/>
</dbReference>
<dbReference type="PROSITE" id="PS50127">
    <property type="entry name" value="UBC_2"/>
    <property type="match status" value="1"/>
</dbReference>
<protein>
    <recommendedName>
        <fullName evidence="4">UBC core domain-containing protein</fullName>
    </recommendedName>
</protein>
<evidence type="ECO:0000313" key="5">
    <source>
        <dbReference type="EMBL" id="GFR41567.1"/>
    </source>
</evidence>
<dbReference type="SUPFAM" id="SSF54495">
    <property type="entry name" value="UBC-like"/>
    <property type="match status" value="1"/>
</dbReference>
<reference evidence="5 6" key="1">
    <citation type="journal article" date="2021" name="Sci. Rep.">
        <title>Genome sequencing of the multicellular alga Astrephomene provides insights into convergent evolution of germ-soma differentiation.</title>
        <authorList>
            <person name="Yamashita S."/>
            <person name="Yamamoto K."/>
            <person name="Matsuzaki R."/>
            <person name="Suzuki S."/>
            <person name="Yamaguchi H."/>
            <person name="Hirooka S."/>
            <person name="Minakuchi Y."/>
            <person name="Miyagishima S."/>
            <person name="Kawachi M."/>
            <person name="Toyoda A."/>
            <person name="Nozaki H."/>
        </authorList>
    </citation>
    <scope>NUCLEOTIDE SEQUENCE [LARGE SCALE GENOMIC DNA]</scope>
    <source>
        <strain evidence="5 6">NIES-4017</strain>
    </source>
</reference>
<dbReference type="Pfam" id="PF00179">
    <property type="entry name" value="UQ_con"/>
    <property type="match status" value="1"/>
</dbReference>
<dbReference type="SMART" id="SM00212">
    <property type="entry name" value="UBCc"/>
    <property type="match status" value="1"/>
</dbReference>
<dbReference type="CDD" id="cd23810">
    <property type="entry name" value="UBCc_BIRC6"/>
    <property type="match status" value="1"/>
</dbReference>
<proteinExistence type="predicted"/>
<accession>A0AAD3DIW4</accession>
<keyword evidence="1" id="KW-0808">Transferase</keyword>
<evidence type="ECO:0000256" key="2">
    <source>
        <dbReference type="ARBA" id="ARBA00022786"/>
    </source>
</evidence>
<evidence type="ECO:0000259" key="4">
    <source>
        <dbReference type="PROSITE" id="PS50127"/>
    </source>
</evidence>
<dbReference type="Proteomes" id="UP001054857">
    <property type="component" value="Unassembled WGS sequence"/>
</dbReference>
<dbReference type="PANTHER" id="PTHR46116:SF39">
    <property type="entry name" value="BACULOVIRAL IAP REPEAT-CONTAINING PROTEIN 6"/>
    <property type="match status" value="1"/>
</dbReference>
<comment type="caution">
    <text evidence="5">The sequence shown here is derived from an EMBL/GenBank/DDBJ whole genome shotgun (WGS) entry which is preliminary data.</text>
</comment>
<gene>
    <name evidence="5" type="ORF">Agub_g2287</name>
</gene>
<evidence type="ECO:0000256" key="3">
    <source>
        <dbReference type="SAM" id="MobiDB-lite"/>
    </source>
</evidence>
<name>A0AAD3DIW4_9CHLO</name>
<feature type="non-terminal residue" evidence="5">
    <location>
        <position position="398"/>
    </location>
</feature>
<feature type="region of interest" description="Disordered" evidence="3">
    <location>
        <begin position="1"/>
        <end position="76"/>
    </location>
</feature>
<feature type="domain" description="UBC core" evidence="4">
    <location>
        <begin position="122"/>
        <end position="286"/>
    </location>
</feature>
<dbReference type="PANTHER" id="PTHR46116">
    <property type="entry name" value="(E3-INDEPENDENT) E2 UBIQUITIN-CONJUGATING ENZYME"/>
    <property type="match status" value="1"/>
</dbReference>
<evidence type="ECO:0000256" key="1">
    <source>
        <dbReference type="ARBA" id="ARBA00022679"/>
    </source>
</evidence>
<dbReference type="InterPro" id="IPR016135">
    <property type="entry name" value="UBQ-conjugating_enzyme/RWD"/>
</dbReference>
<dbReference type="AlphaFoldDB" id="A0AAD3DIW4"/>